<protein>
    <recommendedName>
        <fullName evidence="4">Fimbrial-type adhesion domain-containing protein</fullName>
    </recommendedName>
</protein>
<dbReference type="Proteomes" id="UP000542405">
    <property type="component" value="Unassembled WGS sequence"/>
</dbReference>
<dbReference type="RefSeq" id="WP_100504233.1">
    <property type="nucleotide sequence ID" value="NZ_JABBZE010000201.1"/>
</dbReference>
<keyword evidence="1" id="KW-0732">Signal</keyword>
<organism evidence="2 3">
    <name type="scientific">Achromobacter ruhlandii</name>
    <dbReference type="NCBI Taxonomy" id="72557"/>
    <lineage>
        <taxon>Bacteria</taxon>
        <taxon>Pseudomonadati</taxon>
        <taxon>Pseudomonadota</taxon>
        <taxon>Betaproteobacteria</taxon>
        <taxon>Burkholderiales</taxon>
        <taxon>Alcaligenaceae</taxon>
        <taxon>Achromobacter</taxon>
    </lineage>
</organism>
<reference evidence="2 3" key="1">
    <citation type="submission" date="2020-04" db="EMBL/GenBank/DDBJ databases">
        <title>Achromobacter ruhlandii genome sequencing and assembly.</title>
        <authorList>
            <person name="Martins R.C.R."/>
            <person name="Perdigao-Neto L.V."/>
            <person name="Levin A.S.S."/>
            <person name="Costa S.F."/>
        </authorList>
    </citation>
    <scope>NUCLEOTIDE SEQUENCE [LARGE SCALE GENOMIC DNA]</scope>
    <source>
        <strain evidence="2 3">9035ralo</strain>
    </source>
</reference>
<name>A0A848NJT3_9BURK</name>
<dbReference type="InterPro" id="IPR008966">
    <property type="entry name" value="Adhesion_dom_sf"/>
</dbReference>
<evidence type="ECO:0000313" key="3">
    <source>
        <dbReference type="Proteomes" id="UP000542405"/>
    </source>
</evidence>
<accession>A0A848NJT3</accession>
<dbReference type="PROSITE" id="PS51257">
    <property type="entry name" value="PROKAR_LIPOPROTEIN"/>
    <property type="match status" value="1"/>
</dbReference>
<gene>
    <name evidence="2" type="ORF">HGQ98_16775</name>
</gene>
<feature type="signal peptide" evidence="1">
    <location>
        <begin position="1"/>
        <end position="34"/>
    </location>
</feature>
<dbReference type="Gene3D" id="2.60.40.1090">
    <property type="entry name" value="Fimbrial-type adhesion domain"/>
    <property type="match status" value="1"/>
</dbReference>
<dbReference type="AlphaFoldDB" id="A0A848NJT3"/>
<dbReference type="GO" id="GO:0007155">
    <property type="term" value="P:cell adhesion"/>
    <property type="evidence" value="ECO:0007669"/>
    <property type="project" value="InterPro"/>
</dbReference>
<dbReference type="InterPro" id="IPR036937">
    <property type="entry name" value="Adhesion_dom_fimbrial_sf"/>
</dbReference>
<dbReference type="SUPFAM" id="SSF49401">
    <property type="entry name" value="Bacterial adhesins"/>
    <property type="match status" value="1"/>
</dbReference>
<comment type="caution">
    <text evidence="2">The sequence shown here is derived from an EMBL/GenBank/DDBJ whole genome shotgun (WGS) entry which is preliminary data.</text>
</comment>
<feature type="chain" id="PRO_5032754063" description="Fimbrial-type adhesion domain-containing protein" evidence="1">
    <location>
        <begin position="35"/>
        <end position="368"/>
    </location>
</feature>
<evidence type="ECO:0008006" key="4">
    <source>
        <dbReference type="Google" id="ProtNLM"/>
    </source>
</evidence>
<evidence type="ECO:0000313" key="2">
    <source>
        <dbReference type="EMBL" id="NMU91377.1"/>
    </source>
</evidence>
<dbReference type="EMBL" id="JABBZE010000201">
    <property type="protein sequence ID" value="NMU91377.1"/>
    <property type="molecule type" value="Genomic_DNA"/>
</dbReference>
<evidence type="ECO:0000256" key="1">
    <source>
        <dbReference type="SAM" id="SignalP"/>
    </source>
</evidence>
<proteinExistence type="predicted"/>
<sequence length="368" mass="39049">MIKRIATRVRRPRHGALAVAGWLAACLLPVAAHALGPGCQLDPTRAGNYTQDMGAQAAPGQFAPTLLTLDKSNPPGTVVYDAPLPPVPWVCISGSASMAPFLVSGGNMASVLNELRKVGLKLVIQINGYPAWEPTGSTTDDRFRLSAEQYAPKSATDPTLTATGVLLGKLQLVTVTPPTKPVRAFFPAYSDLVRMHYAFINTNHIAIGSSNATTVSLVPTCIAKISTPGSVYLGRAYSVGNLPLPPPTPFTIVADFDEACDGGFHIADLGNMVVPLQIKFQPEGSPVLTSNGQNIELKNTDGTPNGLALQVKESGAIPIAFNEWRPTESLTTTLRPRSLYYSAELMKTGAAVVPGTFSQQITILVTFR</sequence>
<dbReference type="GO" id="GO:0009289">
    <property type="term" value="C:pilus"/>
    <property type="evidence" value="ECO:0007669"/>
    <property type="project" value="InterPro"/>
</dbReference>